<dbReference type="VEuPathDB" id="TrichDB:TRFO_25810"/>
<accession>A0A1J4K4S4</accession>
<dbReference type="OrthoDB" id="10442989at2759"/>
<keyword evidence="1" id="KW-0472">Membrane</keyword>
<name>A0A1J4K4S4_9EUKA</name>
<reference evidence="2" key="1">
    <citation type="submission" date="2016-10" db="EMBL/GenBank/DDBJ databases">
        <authorList>
            <person name="Benchimol M."/>
            <person name="Almeida L.G."/>
            <person name="Vasconcelos A.T."/>
            <person name="Perreira-Neves A."/>
            <person name="Rosa I.A."/>
            <person name="Tasca T."/>
            <person name="Bogo M.R."/>
            <person name="de Souza W."/>
        </authorList>
    </citation>
    <scope>NUCLEOTIDE SEQUENCE [LARGE SCALE GENOMIC DNA]</scope>
    <source>
        <strain evidence="2">K</strain>
    </source>
</reference>
<gene>
    <name evidence="2" type="ORF">TRFO_25810</name>
</gene>
<proteinExistence type="predicted"/>
<evidence type="ECO:0000313" key="2">
    <source>
        <dbReference type="EMBL" id="OHT06195.1"/>
    </source>
</evidence>
<sequence length="218" mass="23186">MSDFSKESTKTFLGATLASISTDVFLNGISGSGQKVDWVNSVYNGLQTGTNFVAYDIAVEILQKNSKAYRELVKKGNNKAAVYGINAITAAAVITAINYPIAKAQQLHTTGKTTVSPADVVNTFVDGILPNVGYPVTADYLSGKIPESKNSLNQYLRGSFINVTACLGGSVANLPVSIVRDHVSPVTTVADWCKSIGPVVATQDFFAHFTNILKCISE</sequence>
<dbReference type="AlphaFoldDB" id="A0A1J4K4S4"/>
<keyword evidence="1" id="KW-1133">Transmembrane helix</keyword>
<organism evidence="2 3">
    <name type="scientific">Tritrichomonas foetus</name>
    <dbReference type="NCBI Taxonomy" id="1144522"/>
    <lineage>
        <taxon>Eukaryota</taxon>
        <taxon>Metamonada</taxon>
        <taxon>Parabasalia</taxon>
        <taxon>Tritrichomonadida</taxon>
        <taxon>Tritrichomonadidae</taxon>
        <taxon>Tritrichomonas</taxon>
    </lineage>
</organism>
<evidence type="ECO:0000313" key="3">
    <source>
        <dbReference type="Proteomes" id="UP000179807"/>
    </source>
</evidence>
<evidence type="ECO:0000256" key="1">
    <source>
        <dbReference type="SAM" id="Phobius"/>
    </source>
</evidence>
<protein>
    <submittedName>
        <fullName evidence="2">Uncharacterized protein</fullName>
    </submittedName>
</protein>
<comment type="caution">
    <text evidence="2">The sequence shown here is derived from an EMBL/GenBank/DDBJ whole genome shotgun (WGS) entry which is preliminary data.</text>
</comment>
<keyword evidence="1" id="KW-0812">Transmembrane</keyword>
<dbReference type="RefSeq" id="XP_068359331.1">
    <property type="nucleotide sequence ID" value="XM_068504582.1"/>
</dbReference>
<dbReference type="Proteomes" id="UP000179807">
    <property type="component" value="Unassembled WGS sequence"/>
</dbReference>
<feature type="transmembrane region" description="Helical" evidence="1">
    <location>
        <begin position="80"/>
        <end position="101"/>
    </location>
</feature>
<dbReference type="GeneID" id="94839286"/>
<keyword evidence="3" id="KW-1185">Reference proteome</keyword>
<dbReference type="EMBL" id="MLAK01000733">
    <property type="protein sequence ID" value="OHT06195.1"/>
    <property type="molecule type" value="Genomic_DNA"/>
</dbReference>